<proteinExistence type="inferred from homology"/>
<dbReference type="InterPro" id="IPR041492">
    <property type="entry name" value="HAD_2"/>
</dbReference>
<keyword evidence="6" id="KW-1185">Reference proteome</keyword>
<evidence type="ECO:0000256" key="2">
    <source>
        <dbReference type="ARBA" id="ARBA00004818"/>
    </source>
</evidence>
<dbReference type="EMBL" id="JAAVJH010000003">
    <property type="protein sequence ID" value="NJR78240.1"/>
    <property type="molecule type" value="Genomic_DNA"/>
</dbReference>
<dbReference type="InterPro" id="IPR050155">
    <property type="entry name" value="HAD-like_hydrolase_sf"/>
</dbReference>
<name>A0ABX1CJS0_9SPHN</name>
<evidence type="ECO:0000256" key="1">
    <source>
        <dbReference type="ARBA" id="ARBA00000830"/>
    </source>
</evidence>
<dbReference type="PANTHER" id="PTHR43434:SF1">
    <property type="entry name" value="PHOSPHOGLYCOLATE PHOSPHATASE"/>
    <property type="match status" value="1"/>
</dbReference>
<dbReference type="RefSeq" id="WP_168133754.1">
    <property type="nucleotide sequence ID" value="NZ_JAAVJH010000003.1"/>
</dbReference>
<dbReference type="SFLD" id="SFLDS00003">
    <property type="entry name" value="Haloacid_Dehalogenase"/>
    <property type="match status" value="1"/>
</dbReference>
<comment type="catalytic activity">
    <reaction evidence="1">
        <text>2-phosphoglycolate + H2O = glycolate + phosphate</text>
        <dbReference type="Rhea" id="RHEA:14369"/>
        <dbReference type="ChEBI" id="CHEBI:15377"/>
        <dbReference type="ChEBI" id="CHEBI:29805"/>
        <dbReference type="ChEBI" id="CHEBI:43474"/>
        <dbReference type="ChEBI" id="CHEBI:58033"/>
        <dbReference type="EC" id="3.1.3.18"/>
    </reaction>
</comment>
<dbReference type="Gene3D" id="3.40.50.1000">
    <property type="entry name" value="HAD superfamily/HAD-like"/>
    <property type="match status" value="1"/>
</dbReference>
<sequence>MSRFPFDIVGFDLDGTLLDTGEDLAAAVNHTLSLAGRAPIPRAQALSYVGGGVQQLLHRVLAATGGTDPALEERLLPLHGEWYRAHLTDHTAPYPGAREALDALAVRGVTVAVVTNKREAISRELLARLGLADRFACIIGGDTMGPGRNKPAPDPILAMIERCGGGRAAFVGDSRYDVEAAHAAGVPVVGCDFGFGHETPGADATITHFDQLLPVLERW</sequence>
<dbReference type="Proteomes" id="UP000732399">
    <property type="component" value="Unassembled WGS sequence"/>
</dbReference>
<keyword evidence="5" id="KW-0378">Hydrolase</keyword>
<dbReference type="InterPro" id="IPR006439">
    <property type="entry name" value="HAD-SF_hydro_IA"/>
</dbReference>
<dbReference type="SFLD" id="SFLDG01129">
    <property type="entry name" value="C1.5:_HAD__Beta-PGM__Phosphata"/>
    <property type="match status" value="1"/>
</dbReference>
<evidence type="ECO:0000313" key="6">
    <source>
        <dbReference type="Proteomes" id="UP000732399"/>
    </source>
</evidence>
<dbReference type="Gene3D" id="1.10.150.240">
    <property type="entry name" value="Putative phosphatase, domain 2"/>
    <property type="match status" value="1"/>
</dbReference>
<dbReference type="NCBIfam" id="TIGR01549">
    <property type="entry name" value="HAD-SF-IA-v1"/>
    <property type="match status" value="1"/>
</dbReference>
<dbReference type="GO" id="GO:0016787">
    <property type="term" value="F:hydrolase activity"/>
    <property type="evidence" value="ECO:0007669"/>
    <property type="project" value="UniProtKB-KW"/>
</dbReference>
<comment type="pathway">
    <text evidence="2">Organic acid metabolism; glycolate biosynthesis; glycolate from 2-phosphoglycolate: step 1/1.</text>
</comment>
<comment type="caution">
    <text evidence="5">The sequence shown here is derived from an EMBL/GenBank/DDBJ whole genome shotgun (WGS) entry which is preliminary data.</text>
</comment>
<evidence type="ECO:0000313" key="5">
    <source>
        <dbReference type="EMBL" id="NJR78240.1"/>
    </source>
</evidence>
<dbReference type="InterPro" id="IPR036412">
    <property type="entry name" value="HAD-like_sf"/>
</dbReference>
<dbReference type="EC" id="3.1.3.18" evidence="4"/>
<reference evidence="5 6" key="1">
    <citation type="submission" date="2020-03" db="EMBL/GenBank/DDBJ databases">
        <authorList>
            <person name="Wang L."/>
            <person name="He N."/>
            <person name="Li Y."/>
            <person name="Fang Y."/>
            <person name="Zhang F."/>
        </authorList>
    </citation>
    <scope>NUCLEOTIDE SEQUENCE [LARGE SCALE GENOMIC DNA]</scope>
    <source>
        <strain evidence="5 6">36D10-4-7</strain>
    </source>
</reference>
<gene>
    <name evidence="5" type="ORF">HBH26_06365</name>
</gene>
<accession>A0ABX1CJS0</accession>
<comment type="similarity">
    <text evidence="3">Belongs to the HAD-like hydrolase superfamily. CbbY/CbbZ/Gph/YieH family.</text>
</comment>
<evidence type="ECO:0000256" key="3">
    <source>
        <dbReference type="ARBA" id="ARBA00006171"/>
    </source>
</evidence>
<organism evidence="5 6">
    <name type="scientific">Sphingomonas corticis</name>
    <dbReference type="NCBI Taxonomy" id="2722791"/>
    <lineage>
        <taxon>Bacteria</taxon>
        <taxon>Pseudomonadati</taxon>
        <taxon>Pseudomonadota</taxon>
        <taxon>Alphaproteobacteria</taxon>
        <taxon>Sphingomonadales</taxon>
        <taxon>Sphingomonadaceae</taxon>
        <taxon>Sphingomonas</taxon>
    </lineage>
</organism>
<dbReference type="Pfam" id="PF13419">
    <property type="entry name" value="HAD_2"/>
    <property type="match status" value="1"/>
</dbReference>
<dbReference type="InterPro" id="IPR023198">
    <property type="entry name" value="PGP-like_dom2"/>
</dbReference>
<dbReference type="SUPFAM" id="SSF56784">
    <property type="entry name" value="HAD-like"/>
    <property type="match status" value="1"/>
</dbReference>
<protein>
    <recommendedName>
        <fullName evidence="4">phosphoglycolate phosphatase</fullName>
        <ecNumber evidence="4">3.1.3.18</ecNumber>
    </recommendedName>
</protein>
<dbReference type="PANTHER" id="PTHR43434">
    <property type="entry name" value="PHOSPHOGLYCOLATE PHOSPHATASE"/>
    <property type="match status" value="1"/>
</dbReference>
<dbReference type="InterPro" id="IPR023214">
    <property type="entry name" value="HAD_sf"/>
</dbReference>
<evidence type="ECO:0000256" key="4">
    <source>
        <dbReference type="ARBA" id="ARBA00013078"/>
    </source>
</evidence>